<evidence type="ECO:0000313" key="1">
    <source>
        <dbReference type="EMBL" id="EIJ87677.1"/>
    </source>
</evidence>
<sequence length="374" mass="42971">MDTVVVVFERPSSVSLKSLSEQARTLLFPLRIFPVQMENGRIIKRWALTKSDKEYAFVEKEERCEVLKSFVEQLRTSACIVLVDMQSDLQKKWYFCINTQESALAVYMNSIELDRYKVENTISGVIEASNIFFKRITISLIGIRIRNKSGKKESIDIPIGVDKIEYPIPTEMTMIQHQPTGILIHSRPAALGSGLLMKILSKNELFFSAYKPGVFLKLHLVQDRPVADVFRLPEAITLLDSSLPFMKKYHLQEYLQYVIKKYGEDIRALSTIFSEKPEKRDLESALSEEIKRIRVIQLDRRNRLLQGVNDLLSTLCFKESDPRHIILATLSVVYNEIVKRQKIEGVDGPMYIHLPPSKIAPPSSLHSLLKEIEM</sequence>
<protein>
    <submittedName>
        <fullName evidence="1">Uncharacterized protein</fullName>
    </submittedName>
</protein>
<dbReference type="InParanoid" id="I3EEN0"/>
<gene>
    <name evidence="1" type="ORF">NEQG_02224</name>
</gene>
<dbReference type="OrthoDB" id="2187293at2759"/>
<proteinExistence type="predicted"/>
<dbReference type="AlphaFoldDB" id="I3EEN0"/>
<name>I3EEN0_NEMP3</name>
<dbReference type="Proteomes" id="UP000002872">
    <property type="component" value="Unassembled WGS sequence"/>
</dbReference>
<evidence type="ECO:0000313" key="2">
    <source>
        <dbReference type="Proteomes" id="UP000002872"/>
    </source>
</evidence>
<dbReference type="VEuPathDB" id="MicrosporidiaDB:NEQG_02224"/>
<organism evidence="1 2">
    <name type="scientific">Nematocida parisii (strain ERTm3)</name>
    <name type="common">Nematode killer fungus</name>
    <dbReference type="NCBI Taxonomy" id="935791"/>
    <lineage>
        <taxon>Eukaryota</taxon>
        <taxon>Fungi</taxon>
        <taxon>Fungi incertae sedis</taxon>
        <taxon>Microsporidia</taxon>
        <taxon>Nematocida</taxon>
    </lineage>
</organism>
<reference evidence="1" key="1">
    <citation type="submission" date="2011-01" db="EMBL/GenBank/DDBJ databases">
        <title>The Genome Sequence of Nematocida parisii strain ERTm3.</title>
        <authorList>
            <consortium name="The Broad Institute Genome Sequencing Platform"/>
            <consortium name="The Broad Institute Genome Sequencing Center for Infectious Disease"/>
            <person name="Cuomo C."/>
            <person name="Troemel E."/>
            <person name="Young S.K."/>
            <person name="Zeng Q."/>
            <person name="Gargeya S."/>
            <person name="Fitzgerald M."/>
            <person name="Haas B."/>
            <person name="Abouelleil A."/>
            <person name="Alvarado L."/>
            <person name="Arachchi H.M."/>
            <person name="Berlin A."/>
            <person name="Chapman S.B."/>
            <person name="Gearin G."/>
            <person name="Goldberg J."/>
            <person name="Griggs A."/>
            <person name="Gujja S."/>
            <person name="Hansen M."/>
            <person name="Heiman D."/>
            <person name="Howarth C."/>
            <person name="Larimer J."/>
            <person name="Lui A."/>
            <person name="MacDonald P.J.P."/>
            <person name="McCowen C."/>
            <person name="Montmayeur A."/>
            <person name="Murphy C."/>
            <person name="Neiman D."/>
            <person name="Pearson M."/>
            <person name="Priest M."/>
            <person name="Roberts A."/>
            <person name="Saif S."/>
            <person name="Shea T."/>
            <person name="Sisk P."/>
            <person name="Stolte C."/>
            <person name="Sykes S."/>
            <person name="Wortman J."/>
            <person name="Nusbaum C."/>
            <person name="Birren B."/>
        </authorList>
    </citation>
    <scope>NUCLEOTIDE SEQUENCE</scope>
    <source>
        <strain evidence="1">ERTm3</strain>
    </source>
</reference>
<dbReference type="EMBL" id="GL870881">
    <property type="protein sequence ID" value="EIJ87677.1"/>
    <property type="molecule type" value="Genomic_DNA"/>
</dbReference>
<keyword evidence="2" id="KW-1185">Reference proteome</keyword>
<accession>I3EEN0</accession>
<dbReference type="HOGENOM" id="CLU_739853_0_0_1"/>